<dbReference type="Pfam" id="PF15370">
    <property type="entry name" value="NOPCHAP1"/>
    <property type="match status" value="1"/>
</dbReference>
<feature type="region of interest" description="Disordered" evidence="1">
    <location>
        <begin position="1"/>
        <end position="34"/>
    </location>
</feature>
<organism evidence="2 3">
    <name type="scientific">Lentinula detonsa</name>
    <dbReference type="NCBI Taxonomy" id="2804962"/>
    <lineage>
        <taxon>Eukaryota</taxon>
        <taxon>Fungi</taxon>
        <taxon>Dikarya</taxon>
        <taxon>Basidiomycota</taxon>
        <taxon>Agaricomycotina</taxon>
        <taxon>Agaricomycetes</taxon>
        <taxon>Agaricomycetidae</taxon>
        <taxon>Agaricales</taxon>
        <taxon>Marasmiineae</taxon>
        <taxon>Omphalotaceae</taxon>
        <taxon>Lentinula</taxon>
    </lineage>
</organism>
<accession>A0A9W8TXC6</accession>
<proteinExistence type="predicted"/>
<feature type="compositionally biased region" description="Low complexity" evidence="1">
    <location>
        <begin position="164"/>
        <end position="185"/>
    </location>
</feature>
<gene>
    <name evidence="2" type="ORF">DFH05DRAFT_1460950</name>
</gene>
<dbReference type="Proteomes" id="UP001142393">
    <property type="component" value="Unassembled WGS sequence"/>
</dbReference>
<dbReference type="AlphaFoldDB" id="A0A9W8TXC6"/>
<feature type="region of interest" description="Disordered" evidence="1">
    <location>
        <begin position="151"/>
        <end position="276"/>
    </location>
</feature>
<dbReference type="GO" id="GO:0062064">
    <property type="term" value="F:box C/D methylation guide snoRNP complex binding"/>
    <property type="evidence" value="ECO:0007669"/>
    <property type="project" value="TreeGrafter"/>
</dbReference>
<dbReference type="PANTHER" id="PTHR28674:SF1">
    <property type="entry name" value="NOP PROTEIN CHAPERONE 1"/>
    <property type="match status" value="1"/>
</dbReference>
<keyword evidence="3" id="KW-1185">Reference proteome</keyword>
<comment type="caution">
    <text evidence="2">The sequence shown here is derived from an EMBL/GenBank/DDBJ whole genome shotgun (WGS) entry which is preliminary data.</text>
</comment>
<name>A0A9W8TXC6_9AGAR</name>
<dbReference type="InterPro" id="IPR027921">
    <property type="entry name" value="NOPCHAP1"/>
</dbReference>
<feature type="compositionally biased region" description="Low complexity" evidence="1">
    <location>
        <begin position="214"/>
        <end position="230"/>
    </location>
</feature>
<dbReference type="EMBL" id="JANVFU010000008">
    <property type="protein sequence ID" value="KAJ3743765.1"/>
    <property type="molecule type" value="Genomic_DNA"/>
</dbReference>
<sequence>MDEEQEQPVSRAHVSMTTERGNSEGAVVEKKTQSQRVEVLEVEDEDARAIRLQSIFEKLNSGSSSSSENTGSGMPYPSFNFEERKTWAVDPPSELLSRVQAFLPQIEASNTILTQRAETDPQSVDMEQLEDDSERYIEMNLGLGVFDMEPQGQSAKEQDTEMTDSSLSSSSSSSSSSSTSPSSSDSDSDSDSSDSESELDSEEILSSCIPSNFLSRSSSSTSQLSTSQSSDNIGLNGKMKAPRLMRPLPKRSGSSASQPKPSIVVLNASSDDSSME</sequence>
<dbReference type="GO" id="GO:0000492">
    <property type="term" value="P:box C/D snoRNP assembly"/>
    <property type="evidence" value="ECO:0007669"/>
    <property type="project" value="InterPro"/>
</dbReference>
<dbReference type="PANTHER" id="PTHR28674">
    <property type="entry name" value="SIMILAR TO DNA SEGMENT, CHR 10, WAYNE STATE UNIVERSITY 102,-EXPRESSED"/>
    <property type="match status" value="1"/>
</dbReference>
<feature type="compositionally biased region" description="Polar residues" evidence="1">
    <location>
        <begin position="267"/>
        <end position="276"/>
    </location>
</feature>
<evidence type="ECO:0000256" key="1">
    <source>
        <dbReference type="SAM" id="MobiDB-lite"/>
    </source>
</evidence>
<evidence type="ECO:0000313" key="2">
    <source>
        <dbReference type="EMBL" id="KAJ3743765.1"/>
    </source>
</evidence>
<feature type="compositionally biased region" description="Acidic residues" evidence="1">
    <location>
        <begin position="186"/>
        <end position="203"/>
    </location>
</feature>
<reference evidence="2 3" key="1">
    <citation type="journal article" date="2023" name="Proc. Natl. Acad. Sci. U.S.A.">
        <title>A global phylogenomic analysis of the shiitake genus Lentinula.</title>
        <authorList>
            <person name="Sierra-Patev S."/>
            <person name="Min B."/>
            <person name="Naranjo-Ortiz M."/>
            <person name="Looney B."/>
            <person name="Konkel Z."/>
            <person name="Slot J.C."/>
            <person name="Sakamoto Y."/>
            <person name="Steenwyk J.L."/>
            <person name="Rokas A."/>
            <person name="Carro J."/>
            <person name="Camarero S."/>
            <person name="Ferreira P."/>
            <person name="Molpeceres G."/>
            <person name="Ruiz-Duenas F.J."/>
            <person name="Serrano A."/>
            <person name="Henrissat B."/>
            <person name="Drula E."/>
            <person name="Hughes K.W."/>
            <person name="Mata J.L."/>
            <person name="Ishikawa N.K."/>
            <person name="Vargas-Isla R."/>
            <person name="Ushijima S."/>
            <person name="Smith C.A."/>
            <person name="Donoghue J."/>
            <person name="Ahrendt S."/>
            <person name="Andreopoulos W."/>
            <person name="He G."/>
            <person name="LaButti K."/>
            <person name="Lipzen A."/>
            <person name="Ng V."/>
            <person name="Riley R."/>
            <person name="Sandor L."/>
            <person name="Barry K."/>
            <person name="Martinez A.T."/>
            <person name="Xiao Y."/>
            <person name="Gibbons J.G."/>
            <person name="Terashima K."/>
            <person name="Grigoriev I.V."/>
            <person name="Hibbett D."/>
        </authorList>
    </citation>
    <scope>NUCLEOTIDE SEQUENCE [LARGE SCALE GENOMIC DNA]</scope>
    <source>
        <strain evidence="2 3">TFB7810</strain>
    </source>
</reference>
<protein>
    <submittedName>
        <fullName evidence="2">Uncharacterized protein</fullName>
    </submittedName>
</protein>
<evidence type="ECO:0000313" key="3">
    <source>
        <dbReference type="Proteomes" id="UP001142393"/>
    </source>
</evidence>